<accession>A0A6N4SR66</accession>
<keyword evidence="3 10" id="KW-1134">Transmembrane beta strand</keyword>
<evidence type="ECO:0000256" key="8">
    <source>
        <dbReference type="ARBA" id="ARBA00023170"/>
    </source>
</evidence>
<evidence type="ECO:0000256" key="5">
    <source>
        <dbReference type="ARBA" id="ARBA00022729"/>
    </source>
</evidence>
<sequence length="641" mass="73426">MIYKNHLMQSSTFIRLILLVLPVLTGNYYCFAQINTDSVYVMPVMQVNDYRYNDFSAGSKSITIDSAYLKNNPGSLADVLSNQSSVYIKAYGVSSLASISVRGGSASQTQTTMNGMIMNSPTTGQLDYSTIPSFIFNNLQIQYGSQVSLMGSGAIGGSVHLSNQQDFIKRKQIRITYQQASFSSLLPIASIRAGDSTKQLFISAYYKQAQNNIAYFTNAEKKRIDHAAQNQKGVYVDYSFRIKNHTLKYWSWYQQMNRDLPGTTSALYSDATQYDRNWKQGIQWTYAKKRNVIQGRLGYQEDKMNYESDTSNIHSIISSRIIQAELEYRYQLNTHVNLLAGSQLILQEGMSDNFVTSSVHQNKYAVFISSSIRFLTNKLIFLPSVRQEWCNTWVPFTPSLGINYFIFPTLKLHGLAGYNYRIPSLNDLYWNPGGNNSLKPEHGWGYEGGLTIEKKYHAFEIYQDVTGYTRTISDWILWTPNNGIWMPDNIQRVWSRGLELESGIKIHSSRYSFHIRNSFAYTKSTNESDLQSTDQRLGKQLIYVPYYKNSLSTSIATRRVEAGMIYNYTSWSFITSDNSDYLNPYHLFDVFSNITLDLKKAKSILTLSARINNLFNTNYKVVSSRPMPMRNYQLTISYTFN</sequence>
<evidence type="ECO:0000313" key="15">
    <source>
        <dbReference type="Proteomes" id="UP000001822"/>
    </source>
</evidence>
<dbReference type="Gene3D" id="2.170.130.10">
    <property type="entry name" value="TonB-dependent receptor, plug domain"/>
    <property type="match status" value="1"/>
</dbReference>
<dbReference type="SUPFAM" id="SSF56935">
    <property type="entry name" value="Porins"/>
    <property type="match status" value="1"/>
</dbReference>
<dbReference type="InterPro" id="IPR000531">
    <property type="entry name" value="Beta-barrel_TonB"/>
</dbReference>
<organism evidence="14 15">
    <name type="scientific">Cytophaga hutchinsonii (strain ATCC 33406 / DSM 1761 / CIP 103989 / NBRC 15051 / NCIMB 9469 / D465)</name>
    <dbReference type="NCBI Taxonomy" id="269798"/>
    <lineage>
        <taxon>Bacteria</taxon>
        <taxon>Pseudomonadati</taxon>
        <taxon>Bacteroidota</taxon>
        <taxon>Cytophagia</taxon>
        <taxon>Cytophagales</taxon>
        <taxon>Cytophagaceae</taxon>
        <taxon>Cytophaga</taxon>
    </lineage>
</organism>
<dbReference type="AlphaFoldDB" id="A0A6N4SR66"/>
<protein>
    <submittedName>
        <fullName evidence="14">Outer membrane protein, TonB-dependent receptor</fullName>
    </submittedName>
</protein>
<proteinExistence type="inferred from homology"/>
<dbReference type="InterPro" id="IPR036942">
    <property type="entry name" value="Beta-barrel_TonB_sf"/>
</dbReference>
<evidence type="ECO:0000256" key="1">
    <source>
        <dbReference type="ARBA" id="ARBA00004571"/>
    </source>
</evidence>
<evidence type="ECO:0000256" key="6">
    <source>
        <dbReference type="ARBA" id="ARBA00023077"/>
    </source>
</evidence>
<reference evidence="14 15" key="1">
    <citation type="journal article" date="2007" name="Appl. Environ. Microbiol.">
        <title>Genome sequence of the cellulolytic gliding bacterium Cytophaga hutchinsonii.</title>
        <authorList>
            <person name="Xie G."/>
            <person name="Bruce D.C."/>
            <person name="Challacombe J.F."/>
            <person name="Chertkov O."/>
            <person name="Detter J.C."/>
            <person name="Gilna P."/>
            <person name="Han C.S."/>
            <person name="Lucas S."/>
            <person name="Misra M."/>
            <person name="Myers G.L."/>
            <person name="Richardson P."/>
            <person name="Tapia R."/>
            <person name="Thayer N."/>
            <person name="Thompson L.S."/>
            <person name="Brettin T.S."/>
            <person name="Henrissat B."/>
            <person name="Wilson D.B."/>
            <person name="McBride M.J."/>
        </authorList>
    </citation>
    <scope>NUCLEOTIDE SEQUENCE [LARGE SCALE GENOMIC DNA]</scope>
    <source>
        <strain evidence="15">ATCC 33406 / DSM 1761 / CIP 103989 / NBRC 15051 / NCIMB 9469 / D465</strain>
    </source>
</reference>
<keyword evidence="5" id="KW-0732">Signal</keyword>
<dbReference type="InterPro" id="IPR039426">
    <property type="entry name" value="TonB-dep_rcpt-like"/>
</dbReference>
<dbReference type="PANTHER" id="PTHR30069">
    <property type="entry name" value="TONB-DEPENDENT OUTER MEMBRANE RECEPTOR"/>
    <property type="match status" value="1"/>
</dbReference>
<dbReference type="PROSITE" id="PS52016">
    <property type="entry name" value="TONB_DEPENDENT_REC_3"/>
    <property type="match status" value="1"/>
</dbReference>
<evidence type="ECO:0000259" key="12">
    <source>
        <dbReference type="Pfam" id="PF00593"/>
    </source>
</evidence>
<evidence type="ECO:0000256" key="3">
    <source>
        <dbReference type="ARBA" id="ARBA00022452"/>
    </source>
</evidence>
<dbReference type="Proteomes" id="UP000001822">
    <property type="component" value="Chromosome"/>
</dbReference>
<evidence type="ECO:0000259" key="13">
    <source>
        <dbReference type="Pfam" id="PF07715"/>
    </source>
</evidence>
<comment type="subcellular location">
    <subcellularLocation>
        <location evidence="1 10">Cell outer membrane</location>
        <topology evidence="1 10">Multi-pass membrane protein</topology>
    </subcellularLocation>
</comment>
<keyword evidence="2 10" id="KW-0813">Transport</keyword>
<dbReference type="KEGG" id="chu:CHU_1607"/>
<dbReference type="Pfam" id="PF00593">
    <property type="entry name" value="TonB_dep_Rec_b-barrel"/>
    <property type="match status" value="1"/>
</dbReference>
<dbReference type="GO" id="GO:0009279">
    <property type="term" value="C:cell outer membrane"/>
    <property type="evidence" value="ECO:0007669"/>
    <property type="project" value="UniProtKB-SubCell"/>
</dbReference>
<keyword evidence="9 10" id="KW-0998">Cell outer membrane</keyword>
<dbReference type="EMBL" id="CP000383">
    <property type="protein sequence ID" value="ABG58877.1"/>
    <property type="molecule type" value="Genomic_DNA"/>
</dbReference>
<keyword evidence="6 11" id="KW-0798">TonB box</keyword>
<evidence type="ECO:0000256" key="4">
    <source>
        <dbReference type="ARBA" id="ARBA00022692"/>
    </source>
</evidence>
<dbReference type="InterPro" id="IPR037066">
    <property type="entry name" value="Plug_dom_sf"/>
</dbReference>
<evidence type="ECO:0000313" key="14">
    <source>
        <dbReference type="EMBL" id="ABG58877.1"/>
    </source>
</evidence>
<dbReference type="Pfam" id="PF07715">
    <property type="entry name" value="Plug"/>
    <property type="match status" value="1"/>
</dbReference>
<evidence type="ECO:0000256" key="9">
    <source>
        <dbReference type="ARBA" id="ARBA00023237"/>
    </source>
</evidence>
<keyword evidence="7 10" id="KW-0472">Membrane</keyword>
<comment type="similarity">
    <text evidence="10 11">Belongs to the TonB-dependent receptor family.</text>
</comment>
<evidence type="ECO:0000256" key="2">
    <source>
        <dbReference type="ARBA" id="ARBA00022448"/>
    </source>
</evidence>
<keyword evidence="4 10" id="KW-0812">Transmembrane</keyword>
<dbReference type="Gene3D" id="2.40.170.20">
    <property type="entry name" value="TonB-dependent receptor, beta-barrel domain"/>
    <property type="match status" value="1"/>
</dbReference>
<feature type="domain" description="TonB-dependent receptor-like beta-barrel" evidence="12">
    <location>
        <begin position="257"/>
        <end position="614"/>
    </location>
</feature>
<dbReference type="GO" id="GO:0044718">
    <property type="term" value="P:siderophore transmembrane transport"/>
    <property type="evidence" value="ECO:0007669"/>
    <property type="project" value="TreeGrafter"/>
</dbReference>
<feature type="domain" description="TonB-dependent receptor plug" evidence="13">
    <location>
        <begin position="65"/>
        <end position="157"/>
    </location>
</feature>
<gene>
    <name evidence="14" type="ordered locus">CHU_1607</name>
</gene>
<keyword evidence="15" id="KW-1185">Reference proteome</keyword>
<evidence type="ECO:0000256" key="10">
    <source>
        <dbReference type="PROSITE-ProRule" id="PRU01360"/>
    </source>
</evidence>
<dbReference type="GO" id="GO:0015344">
    <property type="term" value="F:siderophore uptake transmembrane transporter activity"/>
    <property type="evidence" value="ECO:0007669"/>
    <property type="project" value="TreeGrafter"/>
</dbReference>
<evidence type="ECO:0000256" key="11">
    <source>
        <dbReference type="RuleBase" id="RU003357"/>
    </source>
</evidence>
<dbReference type="PANTHER" id="PTHR30069:SF29">
    <property type="entry name" value="HEMOGLOBIN AND HEMOGLOBIN-HAPTOGLOBIN-BINDING PROTEIN 1-RELATED"/>
    <property type="match status" value="1"/>
</dbReference>
<evidence type="ECO:0000256" key="7">
    <source>
        <dbReference type="ARBA" id="ARBA00023136"/>
    </source>
</evidence>
<name>A0A6N4SR66_CYTH3</name>
<dbReference type="InterPro" id="IPR012910">
    <property type="entry name" value="Plug_dom"/>
</dbReference>
<keyword evidence="8 14" id="KW-0675">Receptor</keyword>